<reference evidence="1" key="1">
    <citation type="submission" date="2022-07" db="EMBL/GenBank/DDBJ databases">
        <title>Phylogenomic reconstructions and comparative analyses of Kickxellomycotina fungi.</title>
        <authorList>
            <person name="Reynolds N.K."/>
            <person name="Stajich J.E."/>
            <person name="Barry K."/>
            <person name="Grigoriev I.V."/>
            <person name="Crous P."/>
            <person name="Smith M.E."/>
        </authorList>
    </citation>
    <scope>NUCLEOTIDE SEQUENCE</scope>
    <source>
        <strain evidence="1">BCRC 34780</strain>
    </source>
</reference>
<sequence>MRFYTGDEAGLIKAVDIDHNVTLLEAQAQAAKKARAEAKAKTLEKKGDTTPAGPTELAGVEVRTVSGTVSRSLGIQQMCTAAWTSGEAAFVVARKGGVVEAIARDSGASLARWAEPGFADALSIKHNGKVIAGRHYVGVGAADGRFLACTNLGEVRYQAFASDDGAAAAATLLKLPMDACRMRTHSARPSVFAVGGREQELTVWDAETVEAGADEYAKARSAPLFRSKNVANDNLDLRVPVWITDVQFLDDNASAPSLAVSTGYRQIRIYDARAQPRPVHDWTPSKHPIYHILASHARPELYFADNVGNLSQLDLRTGKVIGGYKGIAGAVKSIALSEDGTKVAAAGLDRYLRVYEAGGMRRPLHRAYVKQRVAHVVWDWEQRDLAPDEIEQQEAEAIWDGMDRLEQDAPPRLRPHKRKAAAQ</sequence>
<comment type="caution">
    <text evidence="1">The sequence shown here is derived from an EMBL/GenBank/DDBJ whole genome shotgun (WGS) entry which is preliminary data.</text>
</comment>
<gene>
    <name evidence="1" type="primary">NSA1</name>
    <name evidence="1" type="ORF">H4R21_001789</name>
</gene>
<protein>
    <submittedName>
        <fullName evidence="1">Ribosome biogenesis protein nsa1 (NOP7-associated protein 1)</fullName>
    </submittedName>
</protein>
<proteinExistence type="predicted"/>
<keyword evidence="2" id="KW-1185">Reference proteome</keyword>
<organism evidence="1 2">
    <name type="scientific">Coemansia helicoidea</name>
    <dbReference type="NCBI Taxonomy" id="1286919"/>
    <lineage>
        <taxon>Eukaryota</taxon>
        <taxon>Fungi</taxon>
        <taxon>Fungi incertae sedis</taxon>
        <taxon>Zoopagomycota</taxon>
        <taxon>Kickxellomycotina</taxon>
        <taxon>Kickxellomycetes</taxon>
        <taxon>Kickxellales</taxon>
        <taxon>Kickxellaceae</taxon>
        <taxon>Coemansia</taxon>
    </lineage>
</organism>
<dbReference type="Proteomes" id="UP001140087">
    <property type="component" value="Unassembled WGS sequence"/>
</dbReference>
<evidence type="ECO:0000313" key="1">
    <source>
        <dbReference type="EMBL" id="KAJ2804067.1"/>
    </source>
</evidence>
<evidence type="ECO:0000313" key="2">
    <source>
        <dbReference type="Proteomes" id="UP001140087"/>
    </source>
</evidence>
<accession>A0ACC1LBB3</accession>
<name>A0ACC1LBB3_9FUNG</name>
<dbReference type="EMBL" id="JANBUN010000399">
    <property type="protein sequence ID" value="KAJ2804067.1"/>
    <property type="molecule type" value="Genomic_DNA"/>
</dbReference>